<name>A0A450SW31_9GAMM</name>
<organism evidence="1">
    <name type="scientific">Candidatus Kentrum sp. FM</name>
    <dbReference type="NCBI Taxonomy" id="2126340"/>
    <lineage>
        <taxon>Bacteria</taxon>
        <taxon>Pseudomonadati</taxon>
        <taxon>Pseudomonadota</taxon>
        <taxon>Gammaproteobacteria</taxon>
        <taxon>Candidatus Kentrum</taxon>
    </lineage>
</organism>
<dbReference type="AlphaFoldDB" id="A0A450SW31"/>
<accession>A0A450SW31</accession>
<dbReference type="EMBL" id="CAADFA010000219">
    <property type="protein sequence ID" value="VFJ58243.1"/>
    <property type="molecule type" value="Genomic_DNA"/>
</dbReference>
<reference evidence="1" key="1">
    <citation type="submission" date="2019-02" db="EMBL/GenBank/DDBJ databases">
        <authorList>
            <person name="Gruber-Vodicka R. H."/>
            <person name="Seah K. B. B."/>
        </authorList>
    </citation>
    <scope>NUCLEOTIDE SEQUENCE</scope>
    <source>
        <strain evidence="1">BECK_BZ165</strain>
    </source>
</reference>
<sequence length="84" mass="10081">MRFFFSFSAPLRLSVLCAVFGKRGLNRRGAETRRRKFNIFFVFFRAFRGQKSVDKSFEFGAESFTLCGRSDWKRERREIYHAHD</sequence>
<evidence type="ECO:0000313" key="1">
    <source>
        <dbReference type="EMBL" id="VFJ58243.1"/>
    </source>
</evidence>
<gene>
    <name evidence="1" type="ORF">BECKFM1743C_GA0114222_102195</name>
</gene>
<protein>
    <submittedName>
        <fullName evidence="1">Uncharacterized protein</fullName>
    </submittedName>
</protein>
<proteinExistence type="predicted"/>